<name>A0ABR7RNH3_9PROT</name>
<dbReference type="InterPro" id="IPR000801">
    <property type="entry name" value="Esterase-like"/>
</dbReference>
<dbReference type="Gene3D" id="3.40.50.1820">
    <property type="entry name" value="alpha/beta hydrolase"/>
    <property type="match status" value="1"/>
</dbReference>
<keyword evidence="5" id="KW-1185">Reference proteome</keyword>
<organism evidence="4 5">
    <name type="scientific">Teichococcus aerophilus</name>
    <dbReference type="NCBI Taxonomy" id="1224513"/>
    <lineage>
        <taxon>Bacteria</taxon>
        <taxon>Pseudomonadati</taxon>
        <taxon>Pseudomonadota</taxon>
        <taxon>Alphaproteobacteria</taxon>
        <taxon>Acetobacterales</taxon>
        <taxon>Roseomonadaceae</taxon>
        <taxon>Roseomonas</taxon>
    </lineage>
</organism>
<gene>
    <name evidence="4" type="ORF">IBL26_13480</name>
</gene>
<dbReference type="SUPFAM" id="SSF53474">
    <property type="entry name" value="alpha/beta-Hydrolases"/>
    <property type="match status" value="1"/>
</dbReference>
<protein>
    <submittedName>
        <fullName evidence="4">Alpha/beta hydrolase</fullName>
    </submittedName>
</protein>
<dbReference type="PANTHER" id="PTHR40841">
    <property type="entry name" value="SIDEROPHORE TRIACETYLFUSARININE C ESTERASE"/>
    <property type="match status" value="1"/>
</dbReference>
<dbReference type="GO" id="GO:0016787">
    <property type="term" value="F:hydrolase activity"/>
    <property type="evidence" value="ECO:0007669"/>
    <property type="project" value="UniProtKB-KW"/>
</dbReference>
<dbReference type="RefSeq" id="WP_187785012.1">
    <property type="nucleotide sequence ID" value="NZ_JACTVA010000022.1"/>
</dbReference>
<proteinExistence type="inferred from homology"/>
<feature type="compositionally biased region" description="Basic and acidic residues" evidence="3">
    <location>
        <begin position="1"/>
        <end position="10"/>
    </location>
</feature>
<dbReference type="InterPro" id="IPR052558">
    <property type="entry name" value="Siderophore_Hydrolase_D"/>
</dbReference>
<evidence type="ECO:0000313" key="5">
    <source>
        <dbReference type="Proteomes" id="UP000626026"/>
    </source>
</evidence>
<dbReference type="PANTHER" id="PTHR40841:SF2">
    <property type="entry name" value="SIDEROPHORE-DEGRADING ESTERASE (EUROFUNG)"/>
    <property type="match status" value="1"/>
</dbReference>
<comment type="similarity">
    <text evidence="1">Belongs to the esterase D family.</text>
</comment>
<dbReference type="EMBL" id="JACTVA010000022">
    <property type="protein sequence ID" value="MBC9207851.1"/>
    <property type="molecule type" value="Genomic_DNA"/>
</dbReference>
<dbReference type="Proteomes" id="UP000626026">
    <property type="component" value="Unassembled WGS sequence"/>
</dbReference>
<feature type="region of interest" description="Disordered" evidence="3">
    <location>
        <begin position="141"/>
        <end position="166"/>
    </location>
</feature>
<accession>A0ABR7RNH3</accession>
<evidence type="ECO:0000313" key="4">
    <source>
        <dbReference type="EMBL" id="MBC9207851.1"/>
    </source>
</evidence>
<feature type="region of interest" description="Disordered" evidence="3">
    <location>
        <begin position="1"/>
        <end position="22"/>
    </location>
</feature>
<dbReference type="InterPro" id="IPR029058">
    <property type="entry name" value="AB_hydrolase_fold"/>
</dbReference>
<comment type="caution">
    <text evidence="4">The sequence shown here is derived from an EMBL/GenBank/DDBJ whole genome shotgun (WGS) entry which is preliminary data.</text>
</comment>
<sequence length="329" mass="36353">MPQDQTRRDTWAQQPADGTLPPAAIQSVPLRRRHLVPLIAALATPALARAQEAVPATIPRTTQHDLESRSGQPFRVFLHIPPGEPPPGGWPMITVLDANAVMGMVVDMVRVLSFLPREAGVRSGAIVAGIGYRTEGPYDLTRRTFDLTPPPGRDIPAEEGRPGARTGGADELLEFIENTLKPLAVRSAPIDPSRHALLGHSFGGLFVLHALFNRPAAFRDYVAGSPAIWWEDNAVLRSENRFITRTDRPSPLRLLMTVGEYEQALAPWHDPAWQPRMEMMKMVDQARDLAGRLRPVPGLELDFQILPGDGHMTAFPAIVQRGVRFILER</sequence>
<dbReference type="Pfam" id="PF00756">
    <property type="entry name" value="Esterase"/>
    <property type="match status" value="1"/>
</dbReference>
<evidence type="ECO:0000256" key="3">
    <source>
        <dbReference type="SAM" id="MobiDB-lite"/>
    </source>
</evidence>
<reference evidence="4 5" key="1">
    <citation type="journal article" date="2013" name="Int. J. Syst. Evol. Microbiol.">
        <title>Roseomonas aerophila sp. nov., isolated from air.</title>
        <authorList>
            <person name="Kim S.J."/>
            <person name="Weon H.Y."/>
            <person name="Ahn J.H."/>
            <person name="Hong S.B."/>
            <person name="Seok S.J."/>
            <person name="Whang K.S."/>
            <person name="Kwon S.W."/>
        </authorList>
    </citation>
    <scope>NUCLEOTIDE SEQUENCE [LARGE SCALE GENOMIC DNA]</scope>
    <source>
        <strain evidence="4 5">NBRC 108923</strain>
    </source>
</reference>
<evidence type="ECO:0000256" key="1">
    <source>
        <dbReference type="ARBA" id="ARBA00005622"/>
    </source>
</evidence>
<evidence type="ECO:0000256" key="2">
    <source>
        <dbReference type="ARBA" id="ARBA00022801"/>
    </source>
</evidence>
<keyword evidence="2 4" id="KW-0378">Hydrolase</keyword>